<feature type="compositionally biased region" description="Basic and acidic residues" evidence="3">
    <location>
        <begin position="375"/>
        <end position="397"/>
    </location>
</feature>
<dbReference type="PANTHER" id="PTHR33138:SF30">
    <property type="entry name" value="LEAF RUST 10 DISEASE-RESISTANCE LOCUS RECEPTOR-LIKE PROTEIN KINASE-LIKE 2.7"/>
    <property type="match status" value="1"/>
</dbReference>
<feature type="region of interest" description="Disordered" evidence="3">
    <location>
        <begin position="561"/>
        <end position="580"/>
    </location>
</feature>
<feature type="chain" id="PRO_5032915871" evidence="4">
    <location>
        <begin position="27"/>
        <end position="805"/>
    </location>
</feature>
<keyword evidence="2 4" id="KW-0732">Signal</keyword>
<dbReference type="OrthoDB" id="1513794at2759"/>
<dbReference type="Gene3D" id="3.60.10.10">
    <property type="entry name" value="Endonuclease/exonuclease/phosphatase"/>
    <property type="match status" value="1"/>
</dbReference>
<keyword evidence="8" id="KW-1185">Reference proteome</keyword>
<dbReference type="GO" id="GO:0030247">
    <property type="term" value="F:polysaccharide binding"/>
    <property type="evidence" value="ECO:0007669"/>
    <property type="project" value="InterPro"/>
</dbReference>
<feature type="compositionally biased region" description="Basic and acidic residues" evidence="3">
    <location>
        <begin position="286"/>
        <end position="300"/>
    </location>
</feature>
<evidence type="ECO:0000256" key="1">
    <source>
        <dbReference type="ARBA" id="ARBA00004167"/>
    </source>
</evidence>
<sequence length="805" mass="89890">MGRSGGASISVWRWWCLVLLFPVVVTQDQEAYCAPSSCGNITNISHPFRLQDDPPYCGDQRYELACENNVTVLHSSAKYHVLGINYNNFTIRLRDPHIKEADCSTYPLYSLLFNYYDERYYFPYSSDLDLLEDRVLVENIVYINCSDPVKDDAEYVDTAPCINWNSQTHIYAILGDLKAHNLKFQCRLKSFAPITAVWPSFVQNNTNLSYTDIHRVLSYGFELSWWRRACQDLPCSSHGSCYFNSSSEKLECRPLGCTTPLGFGFKTNCGNYAKLSIFAEAMENGARRETEDKKLEDKRARSVKKAKSNGEFDNQSGITMSPLFHPGGAARDSPMESALEGAGPNAQVGAGVKSYKDTVMGGQNGSGSQAVESENICKKKEDDDGEVERTISKEPVEKSGGAASGQMGDPGANGQSKAISGSRFGVLEDLENDDGSGSVEAMEGEIFYSVDQGKSKGSGEGRKSIGGEGSSSRSQQRNNKGKDSGAGRREGKERDKDGVAAKELREKGRGSRYNKEGRSGLLSSKMGSKAEEPLRKPLAVINSRRQEPVVQRVFEKIVGDTFKPPPSMNHQTRKGPTRVGFGWRDGSKALEVINKIKLKGVHKVDTVGYKGGIWLLWDLNLMDVEVLIEEFQFIHAKVKPRSGGDFLLTIVYGSPYISSRDEAFDKIKQIGRSIDSPWVVGGDFNAYISCDEKVGGAGGNRRSMESFGECVNDCGWIDLGYNGVKFAWDRQGLKERIDRFFSNYDWRMLHQNASVFHLFSRKSDHKPVLLKFDVNRKVDKKKRPFRFLASWLLDDRFDGFMNEAW</sequence>
<dbReference type="PANTHER" id="PTHR33138">
    <property type="entry name" value="OS01G0690200 PROTEIN"/>
    <property type="match status" value="1"/>
</dbReference>
<feature type="region of interest" description="Disordered" evidence="3">
    <location>
        <begin position="359"/>
        <end position="529"/>
    </location>
</feature>
<dbReference type="Pfam" id="PF13947">
    <property type="entry name" value="GUB_WAK_bind"/>
    <property type="match status" value="1"/>
</dbReference>
<gene>
    <name evidence="7" type="ORF">G2W53_013024</name>
</gene>
<accession>A0A834WS20</accession>
<dbReference type="GO" id="GO:0016301">
    <property type="term" value="F:kinase activity"/>
    <property type="evidence" value="ECO:0007669"/>
    <property type="project" value="UniProtKB-KW"/>
</dbReference>
<evidence type="ECO:0000256" key="2">
    <source>
        <dbReference type="ARBA" id="ARBA00022729"/>
    </source>
</evidence>
<comment type="subcellular location">
    <subcellularLocation>
        <location evidence="1">Membrane</location>
        <topology evidence="1">Single-pass membrane protein</topology>
    </subcellularLocation>
</comment>
<dbReference type="GO" id="GO:0016020">
    <property type="term" value="C:membrane"/>
    <property type="evidence" value="ECO:0007669"/>
    <property type="project" value="UniProtKB-SubCell"/>
</dbReference>
<organism evidence="7 8">
    <name type="scientific">Senna tora</name>
    <dbReference type="NCBI Taxonomy" id="362788"/>
    <lineage>
        <taxon>Eukaryota</taxon>
        <taxon>Viridiplantae</taxon>
        <taxon>Streptophyta</taxon>
        <taxon>Embryophyta</taxon>
        <taxon>Tracheophyta</taxon>
        <taxon>Spermatophyta</taxon>
        <taxon>Magnoliopsida</taxon>
        <taxon>eudicotyledons</taxon>
        <taxon>Gunneridae</taxon>
        <taxon>Pentapetalae</taxon>
        <taxon>rosids</taxon>
        <taxon>fabids</taxon>
        <taxon>Fabales</taxon>
        <taxon>Fabaceae</taxon>
        <taxon>Caesalpinioideae</taxon>
        <taxon>Cassia clade</taxon>
        <taxon>Senna</taxon>
    </lineage>
</organism>
<reference evidence="7" key="1">
    <citation type="submission" date="2020-09" db="EMBL/GenBank/DDBJ databases">
        <title>Genome-Enabled Discovery of Anthraquinone Biosynthesis in Senna tora.</title>
        <authorList>
            <person name="Kang S.-H."/>
            <person name="Pandey R.P."/>
            <person name="Lee C.-M."/>
            <person name="Sim J.-S."/>
            <person name="Jeong J.-T."/>
            <person name="Choi B.-S."/>
            <person name="Jung M."/>
            <person name="Ginzburg D."/>
            <person name="Zhao K."/>
            <person name="Won S.Y."/>
            <person name="Oh T.-J."/>
            <person name="Yu Y."/>
            <person name="Kim N.-H."/>
            <person name="Lee O.R."/>
            <person name="Lee T.-H."/>
            <person name="Bashyal P."/>
            <person name="Kim T.-S."/>
            <person name="Lee W.-H."/>
            <person name="Kawkins C."/>
            <person name="Kim C.-K."/>
            <person name="Kim J.S."/>
            <person name="Ahn B.O."/>
            <person name="Rhee S.Y."/>
            <person name="Sohng J.K."/>
        </authorList>
    </citation>
    <scope>NUCLEOTIDE SEQUENCE</scope>
    <source>
        <tissue evidence="7">Leaf</tissue>
    </source>
</reference>
<dbReference type="Pfam" id="PF03372">
    <property type="entry name" value="Exo_endo_phos"/>
    <property type="match status" value="1"/>
</dbReference>
<feature type="region of interest" description="Disordered" evidence="3">
    <location>
        <begin position="286"/>
        <end position="345"/>
    </location>
</feature>
<feature type="domain" description="Wall-associated receptor kinase galacturonan-binding" evidence="6">
    <location>
        <begin position="33"/>
        <end position="95"/>
    </location>
</feature>
<evidence type="ECO:0000313" key="7">
    <source>
        <dbReference type="EMBL" id="KAF7830691.1"/>
    </source>
</evidence>
<dbReference type="EMBL" id="JAAIUW010000005">
    <property type="protein sequence ID" value="KAF7830691.1"/>
    <property type="molecule type" value="Genomic_DNA"/>
</dbReference>
<comment type="caution">
    <text evidence="7">The sequence shown here is derived from an EMBL/GenBank/DDBJ whole genome shotgun (WGS) entry which is preliminary data.</text>
</comment>
<feature type="compositionally biased region" description="Basic and acidic residues" evidence="3">
    <location>
        <begin position="480"/>
        <end position="518"/>
    </location>
</feature>
<evidence type="ECO:0000259" key="5">
    <source>
        <dbReference type="Pfam" id="PF03372"/>
    </source>
</evidence>
<evidence type="ECO:0000259" key="6">
    <source>
        <dbReference type="Pfam" id="PF13947"/>
    </source>
</evidence>
<dbReference type="InterPro" id="IPR005135">
    <property type="entry name" value="Endo/exonuclease/phosphatase"/>
</dbReference>
<dbReference type="InterPro" id="IPR025287">
    <property type="entry name" value="WAK_GUB"/>
</dbReference>
<name>A0A834WS20_9FABA</name>
<keyword evidence="7" id="KW-0418">Kinase</keyword>
<feature type="signal peptide" evidence="4">
    <location>
        <begin position="1"/>
        <end position="26"/>
    </location>
</feature>
<evidence type="ECO:0000256" key="3">
    <source>
        <dbReference type="SAM" id="MobiDB-lite"/>
    </source>
</evidence>
<dbReference type="InterPro" id="IPR036691">
    <property type="entry name" value="Endo/exonu/phosph_ase_sf"/>
</dbReference>
<dbReference type="SUPFAM" id="SSF56219">
    <property type="entry name" value="DNase I-like"/>
    <property type="match status" value="1"/>
</dbReference>
<keyword evidence="7" id="KW-0808">Transferase</keyword>
<dbReference type="Proteomes" id="UP000634136">
    <property type="component" value="Unassembled WGS sequence"/>
</dbReference>
<feature type="compositionally biased region" description="Basic and acidic residues" evidence="3">
    <location>
        <begin position="453"/>
        <end position="465"/>
    </location>
</feature>
<dbReference type="AlphaFoldDB" id="A0A834WS20"/>
<proteinExistence type="predicted"/>
<feature type="domain" description="Endonuclease/exonuclease/phosphatase" evidence="5">
    <location>
        <begin position="606"/>
        <end position="765"/>
    </location>
</feature>
<evidence type="ECO:0000313" key="8">
    <source>
        <dbReference type="Proteomes" id="UP000634136"/>
    </source>
</evidence>
<evidence type="ECO:0000256" key="4">
    <source>
        <dbReference type="SAM" id="SignalP"/>
    </source>
</evidence>
<protein>
    <submittedName>
        <fullName evidence="7">Rust resistance kinase Lr10-like</fullName>
    </submittedName>
</protein>